<dbReference type="Proteomes" id="UP000005940">
    <property type="component" value="Chromosome"/>
</dbReference>
<evidence type="ECO:0000313" key="1">
    <source>
        <dbReference type="EMBL" id="QKM71668.1"/>
    </source>
</evidence>
<name>A0A7G3UNS0_STRT9</name>
<reference evidence="1 2" key="1">
    <citation type="journal article" date="2012" name="J. Bacteriol.">
        <title>Draft genome of Streptomyces tsukubaensis NRRL 18488, the producer of the clinically important immunosuppressant tacrolimus (FK506).</title>
        <authorList>
            <person name="Barreiro C."/>
            <person name="Prieto C."/>
            <person name="Sola-Landa A."/>
            <person name="Solera E."/>
            <person name="Martinez-Castro M."/>
            <person name="Perez-Redondo R."/>
            <person name="Garcia-Estrada C."/>
            <person name="Aparicio J.F."/>
            <person name="Fernandez-Martinez L.T."/>
            <person name="Santos-Aberturas J."/>
            <person name="Salehi-Najafabadi Z."/>
            <person name="Rodriguez-Garcia A."/>
            <person name="Tauch A."/>
            <person name="Martin J.F."/>
        </authorList>
    </citation>
    <scope>NUCLEOTIDE SEQUENCE [LARGE SCALE GENOMIC DNA]</scope>
    <source>
        <strain evidence="2">DSM 42081 / NBRC 108919 / NRRL 18488 / 9993</strain>
    </source>
</reference>
<keyword evidence="2" id="KW-1185">Reference proteome</keyword>
<evidence type="ECO:0000313" key="2">
    <source>
        <dbReference type="Proteomes" id="UP000005940"/>
    </source>
</evidence>
<protein>
    <submittedName>
        <fullName evidence="1">Uncharacterized protein</fullName>
    </submittedName>
</protein>
<proteinExistence type="predicted"/>
<dbReference type="AlphaFoldDB" id="A0A7G3UNS0"/>
<organism evidence="1 2">
    <name type="scientific">Streptomyces tsukubensis (strain DSM 42081 / NBRC 108919 / NRRL 18488 / 9993)</name>
    <dbReference type="NCBI Taxonomy" id="1114943"/>
    <lineage>
        <taxon>Bacteria</taxon>
        <taxon>Bacillati</taxon>
        <taxon>Actinomycetota</taxon>
        <taxon>Actinomycetes</taxon>
        <taxon>Kitasatosporales</taxon>
        <taxon>Streptomycetaceae</taxon>
        <taxon>Streptomyces</taxon>
    </lineage>
</organism>
<gene>
    <name evidence="1" type="ORF">STSU_017185</name>
</gene>
<sequence length="240" mass="26400">MPAPGNDTATGLDGLRRALDALACWWLRDRVVVARLAGDVGPLVWDVLKGSGVWETLPVHSRAALYWCVADGRAIRRAWPVDVSVEEYRPRVTALVMDVAYFAAVCDPEGAGRWPEADPERTRHALLAVELLRQFGKLPVAWRAAVLRELHRAARLRDPARRTLAEVLAEASAYAIKGEDPPGPEYADFRTVDAPELVQRIARLPRGWRGEAFRRIAAGGDPMAVEAAAREAIRAVCTTP</sequence>
<dbReference type="EMBL" id="CP029159">
    <property type="protein sequence ID" value="QKM71668.1"/>
    <property type="molecule type" value="Genomic_DNA"/>
</dbReference>
<accession>A0A7G3UNS0</accession>